<accession>A0A4Q7KK10</accession>
<evidence type="ECO:0000256" key="1">
    <source>
        <dbReference type="SAM" id="MobiDB-lite"/>
    </source>
</evidence>
<keyword evidence="4" id="KW-1185">Reference proteome</keyword>
<organism evidence="3 4">
    <name type="scientific">Herbihabitans rhizosphaerae</name>
    <dbReference type="NCBI Taxonomy" id="1872711"/>
    <lineage>
        <taxon>Bacteria</taxon>
        <taxon>Bacillati</taxon>
        <taxon>Actinomycetota</taxon>
        <taxon>Actinomycetes</taxon>
        <taxon>Pseudonocardiales</taxon>
        <taxon>Pseudonocardiaceae</taxon>
        <taxon>Herbihabitans</taxon>
    </lineage>
</organism>
<feature type="region of interest" description="Disordered" evidence="1">
    <location>
        <begin position="120"/>
        <end position="145"/>
    </location>
</feature>
<sequence>MLGVAGVGSVAGLFPLALGAGSTVVVVCAIAVLYVVYSAKLTWIATVCMDLARPTSAATDYPVPMSIEGTFVTAVHSAGLALAAAIGFPWLLTVALTMAVVGAVVAPTWARKTLASPGPVVGTPATQAPSPQGAPAEVPSSHGSP</sequence>
<dbReference type="EMBL" id="SGWQ01000006">
    <property type="protein sequence ID" value="RZS36889.1"/>
    <property type="molecule type" value="Genomic_DNA"/>
</dbReference>
<comment type="caution">
    <text evidence="3">The sequence shown here is derived from an EMBL/GenBank/DDBJ whole genome shotgun (WGS) entry which is preliminary data.</text>
</comment>
<evidence type="ECO:0000256" key="2">
    <source>
        <dbReference type="SAM" id="Phobius"/>
    </source>
</evidence>
<dbReference type="Proteomes" id="UP000294257">
    <property type="component" value="Unassembled WGS sequence"/>
</dbReference>
<dbReference type="AlphaFoldDB" id="A0A4Q7KK10"/>
<name>A0A4Q7KK10_9PSEU</name>
<gene>
    <name evidence="3" type="ORF">EV193_106123</name>
</gene>
<evidence type="ECO:0000313" key="4">
    <source>
        <dbReference type="Proteomes" id="UP000294257"/>
    </source>
</evidence>
<keyword evidence="2" id="KW-0812">Transmembrane</keyword>
<feature type="transmembrane region" description="Helical" evidence="2">
    <location>
        <begin position="12"/>
        <end position="37"/>
    </location>
</feature>
<evidence type="ECO:0000313" key="3">
    <source>
        <dbReference type="EMBL" id="RZS36889.1"/>
    </source>
</evidence>
<proteinExistence type="predicted"/>
<reference evidence="3 4" key="1">
    <citation type="submission" date="2019-02" db="EMBL/GenBank/DDBJ databases">
        <title>Genomic Encyclopedia of Type Strains, Phase IV (KMG-IV): sequencing the most valuable type-strain genomes for metagenomic binning, comparative biology and taxonomic classification.</title>
        <authorList>
            <person name="Goeker M."/>
        </authorList>
    </citation>
    <scope>NUCLEOTIDE SEQUENCE [LARGE SCALE GENOMIC DNA]</scope>
    <source>
        <strain evidence="3 4">DSM 101727</strain>
    </source>
</reference>
<protein>
    <recommendedName>
        <fullName evidence="5">MFS transporter</fullName>
    </recommendedName>
</protein>
<evidence type="ECO:0008006" key="5">
    <source>
        <dbReference type="Google" id="ProtNLM"/>
    </source>
</evidence>
<feature type="transmembrane region" description="Helical" evidence="2">
    <location>
        <begin position="80"/>
        <end position="106"/>
    </location>
</feature>
<keyword evidence="2" id="KW-1133">Transmembrane helix</keyword>
<keyword evidence="2" id="KW-0472">Membrane</keyword>